<comment type="caution">
    <text evidence="1">The sequence shown here is derived from an EMBL/GenBank/DDBJ whole genome shotgun (WGS) entry which is preliminary data.</text>
</comment>
<accession>A0A7J9NEV1</accession>
<dbReference type="OrthoDB" id="993509at2759"/>
<proteinExistence type="predicted"/>
<dbReference type="Proteomes" id="UP000593576">
    <property type="component" value="Unassembled WGS sequence"/>
</dbReference>
<reference evidence="1 2" key="1">
    <citation type="journal article" date="2019" name="Genome Biol. Evol.">
        <title>Insights into the evolution of the New World diploid cottons (Gossypium, subgenus Houzingenia) based on genome sequencing.</title>
        <authorList>
            <person name="Grover C.E."/>
            <person name="Arick M.A. 2nd"/>
            <person name="Thrash A."/>
            <person name="Conover J.L."/>
            <person name="Sanders W.S."/>
            <person name="Peterson D.G."/>
            <person name="Frelichowski J.E."/>
            <person name="Scheffler J.A."/>
            <person name="Scheffler B.E."/>
            <person name="Wendel J.F."/>
        </authorList>
    </citation>
    <scope>NUCLEOTIDE SEQUENCE [LARGE SCALE GENOMIC DNA]</scope>
    <source>
        <strain evidence="1">1</strain>
        <tissue evidence="1">Leaf</tissue>
    </source>
</reference>
<sequence>MFPLELKLRGSKQFMVQNIFLYRTIEVTHPDYDTFKVNNLRLRLYFVGNTDNEREELRLQNQS</sequence>
<protein>
    <submittedName>
        <fullName evidence="1">Uncharacterized protein</fullName>
    </submittedName>
</protein>
<dbReference type="EMBL" id="JABFAF010279691">
    <property type="protein sequence ID" value="MBA0881688.1"/>
    <property type="molecule type" value="Genomic_DNA"/>
</dbReference>
<gene>
    <name evidence="1" type="ORF">Goshw_017855</name>
</gene>
<evidence type="ECO:0000313" key="2">
    <source>
        <dbReference type="Proteomes" id="UP000593576"/>
    </source>
</evidence>
<evidence type="ECO:0000313" key="1">
    <source>
        <dbReference type="EMBL" id="MBA0881688.1"/>
    </source>
</evidence>
<organism evidence="1 2">
    <name type="scientific">Gossypium schwendimanii</name>
    <name type="common">Cotton</name>
    <dbReference type="NCBI Taxonomy" id="34291"/>
    <lineage>
        <taxon>Eukaryota</taxon>
        <taxon>Viridiplantae</taxon>
        <taxon>Streptophyta</taxon>
        <taxon>Embryophyta</taxon>
        <taxon>Tracheophyta</taxon>
        <taxon>Spermatophyta</taxon>
        <taxon>Magnoliopsida</taxon>
        <taxon>eudicotyledons</taxon>
        <taxon>Gunneridae</taxon>
        <taxon>Pentapetalae</taxon>
        <taxon>rosids</taxon>
        <taxon>malvids</taxon>
        <taxon>Malvales</taxon>
        <taxon>Malvaceae</taxon>
        <taxon>Malvoideae</taxon>
        <taxon>Gossypium</taxon>
    </lineage>
</organism>
<keyword evidence="2" id="KW-1185">Reference proteome</keyword>
<dbReference type="AlphaFoldDB" id="A0A7J9NEV1"/>
<name>A0A7J9NEV1_GOSSC</name>